<keyword evidence="3" id="KW-0449">Lipoprotein</keyword>
<dbReference type="Proteomes" id="UP000260136">
    <property type="component" value="Chromosome"/>
</dbReference>
<evidence type="ECO:0000256" key="1">
    <source>
        <dbReference type="SAM" id="MobiDB-lite"/>
    </source>
</evidence>
<sequence length="69" mass="7503">MNSLVTITNEKKTLHLEQGLNKIIIGGVSGHTPYIGNLKFTLNNPSPTNAENNTNTRTEQPAGKERTGK</sequence>
<dbReference type="EMBL" id="LS991952">
    <property type="protein sequence ID" value="SYV94475.1"/>
    <property type="molecule type" value="Genomic_DNA"/>
</dbReference>
<organism evidence="3 4">
    <name type="scientific">Mycoplasmoides gallisepticum</name>
    <name type="common">Mycoplasma gallisepticum</name>
    <dbReference type="NCBI Taxonomy" id="2096"/>
    <lineage>
        <taxon>Bacteria</taxon>
        <taxon>Bacillati</taxon>
        <taxon>Mycoplasmatota</taxon>
        <taxon>Mycoplasmoidales</taxon>
        <taxon>Mycoplasmoidaceae</taxon>
        <taxon>Mycoplasmoides</taxon>
    </lineage>
</organism>
<accession>A0A3B0PI41</accession>
<protein>
    <submittedName>
        <fullName evidence="3">Lipoprotein and hemagglutinin (VlhA) family protein</fullName>
    </submittedName>
</protein>
<evidence type="ECO:0000313" key="3">
    <source>
        <dbReference type="EMBL" id="SYV94475.1"/>
    </source>
</evidence>
<dbReference type="AlphaFoldDB" id="A0A3B0PI41"/>
<name>A0A3B0PI41_MYCGL</name>
<feature type="region of interest" description="Disordered" evidence="1">
    <location>
        <begin position="43"/>
        <end position="69"/>
    </location>
</feature>
<proteinExistence type="predicted"/>
<feature type="compositionally biased region" description="Low complexity" evidence="1">
    <location>
        <begin position="48"/>
        <end position="59"/>
    </location>
</feature>
<reference evidence="4" key="1">
    <citation type="submission" date="2018-06" db="EMBL/GenBank/DDBJ databases">
        <authorList>
            <consortium name="Pathogen Informatics"/>
        </authorList>
    </citation>
    <scope>NUCLEOTIDE SEQUENCE [LARGE SCALE GENOMIC DNA]</scope>
    <source>
        <strain evidence="4">NCTC10115</strain>
    </source>
</reference>
<dbReference type="InterPro" id="IPR008692">
    <property type="entry name" value="Hemogglutn_Mycoplasma"/>
</dbReference>
<gene>
    <name evidence="3" type="ORF">NCTC10115_00799</name>
</gene>
<feature type="domain" description="Haemagglutinin Mycoplasma" evidence="2">
    <location>
        <begin position="5"/>
        <end position="43"/>
    </location>
</feature>
<evidence type="ECO:0000313" key="4">
    <source>
        <dbReference type="Proteomes" id="UP000260136"/>
    </source>
</evidence>
<dbReference type="Pfam" id="PF05692">
    <property type="entry name" value="Myco_haema"/>
    <property type="match status" value="1"/>
</dbReference>
<evidence type="ECO:0000259" key="2">
    <source>
        <dbReference type="Pfam" id="PF05692"/>
    </source>
</evidence>